<dbReference type="Gene3D" id="3.30.750.24">
    <property type="entry name" value="STAS domain"/>
    <property type="match status" value="1"/>
</dbReference>
<dbReference type="InterPro" id="IPR001902">
    <property type="entry name" value="SLC26A/SulP_fam"/>
</dbReference>
<reference evidence="9" key="1">
    <citation type="journal article" date="2015" name="Genome Announc.">
        <title>Genome sequence of the AIDS-associated pathogen Penicillium marneffei (ATCC18224) and its near taxonomic relative Talaromyces stipitatus (ATCC10500).</title>
        <authorList>
            <person name="Nierman W.C."/>
            <person name="Fedorova-Abrams N.D."/>
            <person name="Andrianopoulos A."/>
        </authorList>
    </citation>
    <scope>NUCLEOTIDE SEQUENCE [LARGE SCALE GENOMIC DNA]</scope>
    <source>
        <strain evidence="9">ATCC 10500 / CBS 375.48 / QM 6759 / NRRL 1006</strain>
    </source>
</reference>
<dbReference type="Pfam" id="PF01740">
    <property type="entry name" value="STAS"/>
    <property type="match status" value="1"/>
</dbReference>
<dbReference type="PANTHER" id="PTHR11814">
    <property type="entry name" value="SULFATE TRANSPORTER"/>
    <property type="match status" value="1"/>
</dbReference>
<proteinExistence type="predicted"/>
<feature type="transmembrane region" description="Helical" evidence="6">
    <location>
        <begin position="351"/>
        <end position="373"/>
    </location>
</feature>
<keyword evidence="2 6" id="KW-0812">Transmembrane</keyword>
<evidence type="ECO:0000256" key="4">
    <source>
        <dbReference type="ARBA" id="ARBA00023136"/>
    </source>
</evidence>
<feature type="transmembrane region" description="Helical" evidence="6">
    <location>
        <begin position="583"/>
        <end position="610"/>
    </location>
</feature>
<feature type="transmembrane region" description="Helical" evidence="6">
    <location>
        <begin position="486"/>
        <end position="509"/>
    </location>
</feature>
<evidence type="ECO:0000256" key="6">
    <source>
        <dbReference type="SAM" id="Phobius"/>
    </source>
</evidence>
<feature type="transmembrane region" description="Helical" evidence="6">
    <location>
        <begin position="187"/>
        <end position="209"/>
    </location>
</feature>
<sequence>MSKGQPSQPEDSSSLRDRIVNILGHDSPSTGPSPGPNHWPESTCNHARGSSGNHKNNGPNERSGLLEDYDRRHSVCGLRECNHGTFSPNPEEDEPSSLAGSYFWGTRTPRFMTSGLQTPVTDGTSVTNRLLAEMSLKNRRKMYALTTVPGARRLSFITDDPSRYLSYYVPFVNWVAQYRWDFLRGDLVAALTISSVYIPMALSLSANLAHAPPINGLYSFIVQPLLYAILGSSPQLIVGPEAAGSLLVGTVVKATVESGHSSESDALLHAQIVGLVTCLSGAFILIAGLARLGFLDNVLSRPFLRGFITAIGFVIMVDQLIPEMGLMEMARSVNHASTAEKLTFIIENGKYAHKLTTIVAFSSFAIIMVFRILKNKLARRLPQVVYFPDRLIVVILSAVLTWYLEWDKKGLEVLGNVRPDGASGSGLFQFHWPFLPSRMVHIRSSLSTSFVIALLGFFESSVAAKGLGDGANDGIKGAPVSANREMVALGMANVTGGLFTALPAFGGYGRSKFNSSAGGRTQMSGIFLSLITLVVVVFFLDYLYYLPKAVLCAMISVVAYSLIEECPHDLRFFIQVRGWSELILMILIFLSTIFYSLTMGIALGCGLSLLRVIRHATKPRIQILGKVSGTPNQFENAELYPEKVEFIEGCLIVKIPEPLTFANTGDLKSRLRRLELYGTSRAHPALPRVRPAGSDKNVIFDVHGVTSIDASGTQVLLEIVENYVNRGVRVFFCRLPSLHGSVFQLFERSGIVEKCGGLTHFVPNVDEALRLTEIEDLQEAFA</sequence>
<evidence type="ECO:0000256" key="1">
    <source>
        <dbReference type="ARBA" id="ARBA00004141"/>
    </source>
</evidence>
<dbReference type="GO" id="GO:0055085">
    <property type="term" value="P:transmembrane transport"/>
    <property type="evidence" value="ECO:0007669"/>
    <property type="project" value="InterPro"/>
</dbReference>
<comment type="subcellular location">
    <subcellularLocation>
        <location evidence="1">Membrane</location>
        <topology evidence="1">Multi-pass membrane protein</topology>
    </subcellularLocation>
</comment>
<dbReference type="EMBL" id="EQ962654">
    <property type="protein sequence ID" value="EED19697.1"/>
    <property type="molecule type" value="Genomic_DNA"/>
</dbReference>
<dbReference type="AlphaFoldDB" id="B8M591"/>
<feature type="compositionally biased region" description="Polar residues" evidence="5">
    <location>
        <begin position="1"/>
        <end position="12"/>
    </location>
</feature>
<name>B8M591_TALSN</name>
<dbReference type="VEuPathDB" id="FungiDB:TSTA_029710"/>
<evidence type="ECO:0000256" key="2">
    <source>
        <dbReference type="ARBA" id="ARBA00022692"/>
    </source>
</evidence>
<keyword evidence="9" id="KW-1185">Reference proteome</keyword>
<gene>
    <name evidence="8" type="ORF">TSTA_029710</name>
</gene>
<feature type="transmembrane region" description="Helical" evidence="6">
    <location>
        <begin position="302"/>
        <end position="321"/>
    </location>
</feature>
<dbReference type="STRING" id="441959.B8M591"/>
<dbReference type="RefSeq" id="XP_002480131.1">
    <property type="nucleotide sequence ID" value="XM_002480086.1"/>
</dbReference>
<keyword evidence="3 6" id="KW-1133">Transmembrane helix</keyword>
<evidence type="ECO:0000313" key="9">
    <source>
        <dbReference type="Proteomes" id="UP000001745"/>
    </source>
</evidence>
<dbReference type="Pfam" id="PF00916">
    <property type="entry name" value="Sulfate_transp"/>
    <property type="match status" value="1"/>
</dbReference>
<dbReference type="HOGENOM" id="CLU_003182_10_0_1"/>
<dbReference type="Proteomes" id="UP000001745">
    <property type="component" value="Unassembled WGS sequence"/>
</dbReference>
<evidence type="ECO:0000313" key="8">
    <source>
        <dbReference type="EMBL" id="EED19697.1"/>
    </source>
</evidence>
<feature type="region of interest" description="Disordered" evidence="5">
    <location>
        <begin position="1"/>
        <end position="65"/>
    </location>
</feature>
<dbReference type="OrthoDB" id="427213at2759"/>
<dbReference type="InterPro" id="IPR036513">
    <property type="entry name" value="STAS_dom_sf"/>
</dbReference>
<evidence type="ECO:0000259" key="7">
    <source>
        <dbReference type="PROSITE" id="PS50801"/>
    </source>
</evidence>
<dbReference type="CDD" id="cd07042">
    <property type="entry name" value="STAS_SulP_like_sulfate_transporter"/>
    <property type="match status" value="1"/>
</dbReference>
<feature type="domain" description="STAS" evidence="7">
    <location>
        <begin position="640"/>
        <end position="772"/>
    </location>
</feature>
<dbReference type="InterPro" id="IPR011547">
    <property type="entry name" value="SLC26A/SulP_dom"/>
</dbReference>
<protein>
    <submittedName>
        <fullName evidence="8">Sulfate transporter, putative</fullName>
    </submittedName>
</protein>
<dbReference type="OMA" id="TGPMSVT"/>
<dbReference type="PhylomeDB" id="B8M591"/>
<organism evidence="8 9">
    <name type="scientific">Talaromyces stipitatus (strain ATCC 10500 / CBS 375.48 / QM 6759 / NRRL 1006)</name>
    <name type="common">Penicillium stipitatum</name>
    <dbReference type="NCBI Taxonomy" id="441959"/>
    <lineage>
        <taxon>Eukaryota</taxon>
        <taxon>Fungi</taxon>
        <taxon>Dikarya</taxon>
        <taxon>Ascomycota</taxon>
        <taxon>Pezizomycotina</taxon>
        <taxon>Eurotiomycetes</taxon>
        <taxon>Eurotiomycetidae</taxon>
        <taxon>Eurotiales</taxon>
        <taxon>Trichocomaceae</taxon>
        <taxon>Talaromyces</taxon>
        <taxon>Talaromyces sect. Talaromyces</taxon>
    </lineage>
</organism>
<dbReference type="InterPro" id="IPR002645">
    <property type="entry name" value="STAS_dom"/>
</dbReference>
<accession>B8M591</accession>
<dbReference type="FunCoup" id="B8M591">
    <property type="interactions" value="293"/>
</dbReference>
<dbReference type="InParanoid" id="B8M591"/>
<dbReference type="GO" id="GO:0016020">
    <property type="term" value="C:membrane"/>
    <property type="evidence" value="ECO:0007669"/>
    <property type="project" value="UniProtKB-SubCell"/>
</dbReference>
<feature type="transmembrane region" description="Helical" evidence="6">
    <location>
        <begin position="521"/>
        <end position="540"/>
    </location>
</feature>
<feature type="transmembrane region" description="Helical" evidence="6">
    <location>
        <begin position="268"/>
        <end position="290"/>
    </location>
</feature>
<feature type="compositionally biased region" description="Polar residues" evidence="5">
    <location>
        <begin position="40"/>
        <end position="60"/>
    </location>
</feature>
<evidence type="ECO:0000256" key="5">
    <source>
        <dbReference type="SAM" id="MobiDB-lite"/>
    </source>
</evidence>
<dbReference type="FunFam" id="3.30.750.24:FF:000036">
    <property type="entry name" value="Putative sulfate transporter YPR003C"/>
    <property type="match status" value="1"/>
</dbReference>
<evidence type="ECO:0000256" key="3">
    <source>
        <dbReference type="ARBA" id="ARBA00022989"/>
    </source>
</evidence>
<dbReference type="PROSITE" id="PS50801">
    <property type="entry name" value="STAS"/>
    <property type="match status" value="1"/>
</dbReference>
<keyword evidence="4 6" id="KW-0472">Membrane</keyword>
<dbReference type="GeneID" id="8106538"/>
<dbReference type="SUPFAM" id="SSF52091">
    <property type="entry name" value="SpoIIaa-like"/>
    <property type="match status" value="1"/>
</dbReference>
<dbReference type="eggNOG" id="KOG0236">
    <property type="taxonomic scope" value="Eukaryota"/>
</dbReference>